<dbReference type="Proteomes" id="UP000005038">
    <property type="component" value="Unassembled WGS sequence"/>
</dbReference>
<keyword evidence="1" id="KW-0472">Membrane</keyword>
<name>H5TTH2_GORO1</name>
<dbReference type="AlphaFoldDB" id="H5TTH2"/>
<accession>H5TTH2</accession>
<feature type="transmembrane region" description="Helical" evidence="1">
    <location>
        <begin position="15"/>
        <end position="39"/>
    </location>
</feature>
<keyword evidence="1" id="KW-0812">Transmembrane</keyword>
<keyword evidence="3" id="KW-1185">Reference proteome</keyword>
<sequence length="75" mass="8167">MLVGRGAARGRTMQMLIWILIAMCASGATVCAFGAAWVYLRGAPADRDRLARRWLAATAILAFSAIILRFVSVLR</sequence>
<feature type="transmembrane region" description="Helical" evidence="1">
    <location>
        <begin position="51"/>
        <end position="71"/>
    </location>
</feature>
<organism evidence="2 3">
    <name type="scientific">Gordonia otitidis (strain DSM 44809 / CCUG 52243 / JCM 12355 / NBRC 100426 / IFM 10032)</name>
    <dbReference type="NCBI Taxonomy" id="1108044"/>
    <lineage>
        <taxon>Bacteria</taxon>
        <taxon>Bacillati</taxon>
        <taxon>Actinomycetota</taxon>
        <taxon>Actinomycetes</taxon>
        <taxon>Mycobacteriales</taxon>
        <taxon>Gordoniaceae</taxon>
        <taxon>Gordonia</taxon>
    </lineage>
</organism>
<proteinExistence type="predicted"/>
<keyword evidence="1" id="KW-1133">Transmembrane helix</keyword>
<gene>
    <name evidence="2" type="ORF">GOOTI_239_00270</name>
</gene>
<comment type="caution">
    <text evidence="2">The sequence shown here is derived from an EMBL/GenBank/DDBJ whole genome shotgun (WGS) entry which is preliminary data.</text>
</comment>
<dbReference type="EMBL" id="BAFB01000239">
    <property type="protein sequence ID" value="GAB36780.1"/>
    <property type="molecule type" value="Genomic_DNA"/>
</dbReference>
<evidence type="ECO:0000313" key="3">
    <source>
        <dbReference type="Proteomes" id="UP000005038"/>
    </source>
</evidence>
<protein>
    <submittedName>
        <fullName evidence="2">Uncharacterized protein</fullName>
    </submittedName>
</protein>
<reference evidence="2" key="1">
    <citation type="submission" date="2012-02" db="EMBL/GenBank/DDBJ databases">
        <title>Whole genome shotgun sequence of Gordonia otitidis NBRC 100426.</title>
        <authorList>
            <person name="Yoshida I."/>
            <person name="Hosoyama A."/>
            <person name="Tsuchikane K."/>
            <person name="Katsumata H."/>
            <person name="Yamazaki S."/>
            <person name="Fujita N."/>
        </authorList>
    </citation>
    <scope>NUCLEOTIDE SEQUENCE [LARGE SCALE GENOMIC DNA]</scope>
    <source>
        <strain evidence="2">NBRC 100426</strain>
    </source>
</reference>
<evidence type="ECO:0000256" key="1">
    <source>
        <dbReference type="SAM" id="Phobius"/>
    </source>
</evidence>
<evidence type="ECO:0000313" key="2">
    <source>
        <dbReference type="EMBL" id="GAB36780.1"/>
    </source>
</evidence>